<dbReference type="OrthoDB" id="9802264at2"/>
<reference evidence="8 9" key="1">
    <citation type="submission" date="2017-12" db="EMBL/GenBank/DDBJ databases">
        <title>Phylogenetic diversity of female urinary microbiome.</title>
        <authorList>
            <person name="Thomas-White K."/>
            <person name="Wolfe A.J."/>
        </authorList>
    </citation>
    <scope>NUCLEOTIDE SEQUENCE [LARGE SCALE GENOMIC DNA]</scope>
    <source>
        <strain evidence="8 9">UMB0898</strain>
    </source>
</reference>
<keyword evidence="4 8" id="KW-0067">ATP-binding</keyword>
<comment type="caution">
    <text evidence="8">The sequence shown here is derived from an EMBL/GenBank/DDBJ whole genome shotgun (WGS) entry which is preliminary data.</text>
</comment>
<dbReference type="Proteomes" id="UP000234384">
    <property type="component" value="Unassembled WGS sequence"/>
</dbReference>
<dbReference type="RefSeq" id="WP_101953728.1">
    <property type="nucleotide sequence ID" value="NZ_PKHE01000002.1"/>
</dbReference>
<dbReference type="PANTHER" id="PTHR43875:SF15">
    <property type="entry name" value="TREHALOSE IMPORT ATP-BINDING PROTEIN SUGC"/>
    <property type="match status" value="1"/>
</dbReference>
<dbReference type="Pfam" id="PF00005">
    <property type="entry name" value="ABC_tran"/>
    <property type="match status" value="1"/>
</dbReference>
<dbReference type="GO" id="GO:0055052">
    <property type="term" value="C:ATP-binding cassette (ABC) transporter complex, substrate-binding subunit-containing"/>
    <property type="evidence" value="ECO:0007669"/>
    <property type="project" value="TreeGrafter"/>
</dbReference>
<feature type="domain" description="ABC transporter" evidence="7">
    <location>
        <begin position="4"/>
        <end position="235"/>
    </location>
</feature>
<dbReference type="EMBL" id="PKHE01000002">
    <property type="protein sequence ID" value="PKY90489.1"/>
    <property type="molecule type" value="Genomic_DNA"/>
</dbReference>
<evidence type="ECO:0000256" key="6">
    <source>
        <dbReference type="ARBA" id="ARBA00023136"/>
    </source>
</evidence>
<dbReference type="InterPro" id="IPR008995">
    <property type="entry name" value="Mo/tungstate-bd_C_term_dom"/>
</dbReference>
<dbReference type="PANTHER" id="PTHR43875">
    <property type="entry name" value="MALTODEXTRIN IMPORT ATP-BINDING PROTEIN MSMX"/>
    <property type="match status" value="1"/>
</dbReference>
<keyword evidence="1" id="KW-0813">Transport</keyword>
<evidence type="ECO:0000259" key="7">
    <source>
        <dbReference type="PROSITE" id="PS50893"/>
    </source>
</evidence>
<evidence type="ECO:0000256" key="3">
    <source>
        <dbReference type="ARBA" id="ARBA00022741"/>
    </source>
</evidence>
<dbReference type="AlphaFoldDB" id="A0A2I1K4A8"/>
<dbReference type="InterPro" id="IPR047641">
    <property type="entry name" value="ABC_transpr_MalK/UgpC-like"/>
</dbReference>
<dbReference type="SUPFAM" id="SSF50331">
    <property type="entry name" value="MOP-like"/>
    <property type="match status" value="1"/>
</dbReference>
<keyword evidence="5" id="KW-1278">Translocase</keyword>
<dbReference type="Gene3D" id="3.40.50.300">
    <property type="entry name" value="P-loop containing nucleotide triphosphate hydrolases"/>
    <property type="match status" value="1"/>
</dbReference>
<proteinExistence type="predicted"/>
<dbReference type="GO" id="GO:0140359">
    <property type="term" value="F:ABC-type transporter activity"/>
    <property type="evidence" value="ECO:0007669"/>
    <property type="project" value="InterPro"/>
</dbReference>
<sequence length="347" mass="39764">MSKVTIDNVTKSYSRDTTIFTDLSLVFPDNEFIVILGPSGCGKTTLLRMIAGLEDFDRGRILIDETDVSNMKPEQRDIAMVFQNYALYPQKTVYQNMEFGLKMRKVPAEERAERIKNASEILGLDQLLDRYPKQLSGGQRQRVALGRALVRDPKLFLLDEPLSNLDAKLRIKMRSEIIQLYQRIGKTMIYVTHDQTEAMTMGTRILLMNEGLIQQYDVPEKLYDEPANIFVAQFIGSPQMNIVSEPVQNGKVKFGNITLNVPEGYQGDRIHIGLRAEDLQIADGEFYEVSHTENLGNEQLIYLYDDQGEEIVVRDYERTSLEPGQRVGLTLLDHKIHWFDHQTGERV</sequence>
<dbReference type="PROSITE" id="PS50893">
    <property type="entry name" value="ABC_TRANSPORTER_2"/>
    <property type="match status" value="1"/>
</dbReference>
<evidence type="ECO:0000313" key="8">
    <source>
        <dbReference type="EMBL" id="PKY90489.1"/>
    </source>
</evidence>
<protein>
    <submittedName>
        <fullName evidence="8">Sugar ABC transporter ATP-binding protein</fullName>
    </submittedName>
</protein>
<evidence type="ECO:0000256" key="4">
    <source>
        <dbReference type="ARBA" id="ARBA00022840"/>
    </source>
</evidence>
<dbReference type="InterPro" id="IPR027417">
    <property type="entry name" value="P-loop_NTPase"/>
</dbReference>
<name>A0A2I1K4A8_9LACT</name>
<accession>A0A2I1K4A8</accession>
<dbReference type="InterPro" id="IPR013611">
    <property type="entry name" value="Transp-assoc_OB_typ2"/>
</dbReference>
<dbReference type="Gene3D" id="2.40.50.140">
    <property type="entry name" value="Nucleic acid-binding proteins"/>
    <property type="match status" value="1"/>
</dbReference>
<organism evidence="8 9">
    <name type="scientific">Falseniella ignava</name>
    <dbReference type="NCBI Taxonomy" id="137730"/>
    <lineage>
        <taxon>Bacteria</taxon>
        <taxon>Bacillati</taxon>
        <taxon>Bacillota</taxon>
        <taxon>Bacilli</taxon>
        <taxon>Lactobacillales</taxon>
        <taxon>Aerococcaceae</taxon>
        <taxon>Falseniella</taxon>
    </lineage>
</organism>
<dbReference type="InterPro" id="IPR015855">
    <property type="entry name" value="ABC_transpr_MalK-like"/>
</dbReference>
<gene>
    <name evidence="8" type="ORF">CYJ57_01090</name>
</gene>
<dbReference type="InterPro" id="IPR017871">
    <property type="entry name" value="ABC_transporter-like_CS"/>
</dbReference>
<keyword evidence="3" id="KW-0547">Nucleotide-binding</keyword>
<dbReference type="SMART" id="SM00382">
    <property type="entry name" value="AAA"/>
    <property type="match status" value="1"/>
</dbReference>
<dbReference type="InterPro" id="IPR012340">
    <property type="entry name" value="NA-bd_OB-fold"/>
</dbReference>
<dbReference type="GO" id="GO:0005524">
    <property type="term" value="F:ATP binding"/>
    <property type="evidence" value="ECO:0007669"/>
    <property type="project" value="UniProtKB-KW"/>
</dbReference>
<dbReference type="FunFam" id="3.40.50.300:FF:000042">
    <property type="entry name" value="Maltose/maltodextrin ABC transporter, ATP-binding protein"/>
    <property type="match status" value="1"/>
</dbReference>
<evidence type="ECO:0000256" key="2">
    <source>
        <dbReference type="ARBA" id="ARBA00022475"/>
    </source>
</evidence>
<keyword evidence="2" id="KW-1003">Cell membrane</keyword>
<dbReference type="GO" id="GO:0016887">
    <property type="term" value="F:ATP hydrolysis activity"/>
    <property type="evidence" value="ECO:0007669"/>
    <property type="project" value="InterPro"/>
</dbReference>
<dbReference type="Gene3D" id="2.40.50.100">
    <property type="match status" value="1"/>
</dbReference>
<dbReference type="SUPFAM" id="SSF52540">
    <property type="entry name" value="P-loop containing nucleoside triphosphate hydrolases"/>
    <property type="match status" value="1"/>
</dbReference>
<evidence type="ECO:0000256" key="5">
    <source>
        <dbReference type="ARBA" id="ARBA00022967"/>
    </source>
</evidence>
<dbReference type="PROSITE" id="PS00211">
    <property type="entry name" value="ABC_TRANSPORTER_1"/>
    <property type="match status" value="1"/>
</dbReference>
<dbReference type="InterPro" id="IPR003593">
    <property type="entry name" value="AAA+_ATPase"/>
</dbReference>
<dbReference type="CDD" id="cd03301">
    <property type="entry name" value="ABC_MalK_N"/>
    <property type="match status" value="1"/>
</dbReference>
<dbReference type="InterPro" id="IPR003439">
    <property type="entry name" value="ABC_transporter-like_ATP-bd"/>
</dbReference>
<dbReference type="GO" id="GO:0008643">
    <property type="term" value="P:carbohydrate transport"/>
    <property type="evidence" value="ECO:0007669"/>
    <property type="project" value="InterPro"/>
</dbReference>
<keyword evidence="6" id="KW-0472">Membrane</keyword>
<evidence type="ECO:0000256" key="1">
    <source>
        <dbReference type="ARBA" id="ARBA00022448"/>
    </source>
</evidence>
<evidence type="ECO:0000313" key="9">
    <source>
        <dbReference type="Proteomes" id="UP000234384"/>
    </source>
</evidence>
<dbReference type="Pfam" id="PF08402">
    <property type="entry name" value="TOBE_2"/>
    <property type="match status" value="1"/>
</dbReference>